<dbReference type="InterPro" id="IPR016476">
    <property type="entry name" value="SH3_dom_pro"/>
</dbReference>
<feature type="signal peptide" evidence="4">
    <location>
        <begin position="1"/>
        <end position="26"/>
    </location>
</feature>
<dbReference type="EMBL" id="JAGFNY010000033">
    <property type="protein sequence ID" value="MBW7570865.1"/>
    <property type="molecule type" value="Genomic_DNA"/>
</dbReference>
<gene>
    <name evidence="5" type="ORF">J5V48_08160</name>
</gene>
<evidence type="ECO:0000256" key="4">
    <source>
        <dbReference type="SAM" id="SignalP"/>
    </source>
</evidence>
<protein>
    <submittedName>
        <fullName evidence="5">TIGR04211 family SH3 domain-containing protein</fullName>
    </submittedName>
</protein>
<evidence type="ECO:0000256" key="2">
    <source>
        <dbReference type="SAM" id="Coils"/>
    </source>
</evidence>
<evidence type="ECO:0000313" key="5">
    <source>
        <dbReference type="EMBL" id="MBW7570865.1"/>
    </source>
</evidence>
<evidence type="ECO:0000256" key="3">
    <source>
        <dbReference type="SAM" id="Phobius"/>
    </source>
</evidence>
<evidence type="ECO:0000256" key="1">
    <source>
        <dbReference type="ARBA" id="ARBA00022729"/>
    </source>
</evidence>
<keyword evidence="3" id="KW-0812">Transmembrane</keyword>
<comment type="caution">
    <text evidence="5">The sequence shown here is derived from an EMBL/GenBank/DDBJ whole genome shotgun (WGS) entry which is preliminary data.</text>
</comment>
<sequence length="228" mass="26170">MKFSKKLLKACLIAPVLSSIMFCAYAEEKNVAQNEDIQKVTALNEGDDVYVSENANVWLRTCPGTQCRIVGITHVGEKFKFIKASEDKRFILVDDGKKQLWMQTKDLQINACGKALVEIYKGKVDELQNTLDNYDSVVAKEYSIAKAKLEKLEKENALLKDTVSKQTSQIEELDNLRREYADKLETKDLDMQMRWWLQGACIAFCGAIIGIIFIYIPRPNRKRNMNRF</sequence>
<keyword evidence="6" id="KW-1185">Reference proteome</keyword>
<keyword evidence="3" id="KW-0472">Membrane</keyword>
<dbReference type="NCBIfam" id="TIGR04211">
    <property type="entry name" value="SH3_and_anchor"/>
    <property type="match status" value="1"/>
</dbReference>
<dbReference type="Proteomes" id="UP000731465">
    <property type="component" value="Unassembled WGS sequence"/>
</dbReference>
<keyword evidence="2" id="KW-0175">Coiled coil</keyword>
<proteinExistence type="predicted"/>
<reference evidence="5 6" key="1">
    <citation type="submission" date="2021-03" db="EMBL/GenBank/DDBJ databases">
        <title>Succinivibrio sp. nov. isolated from feces of cow.</title>
        <authorList>
            <person name="Choi J.-Y."/>
        </authorList>
    </citation>
    <scope>NUCLEOTIDE SEQUENCE [LARGE SCALE GENOMIC DNA]</scope>
    <source>
        <strain evidence="5 6">AGMB01872</strain>
    </source>
</reference>
<feature type="chain" id="PRO_5047096002" evidence="4">
    <location>
        <begin position="27"/>
        <end position="228"/>
    </location>
</feature>
<accession>A0ABS7DHU1</accession>
<organism evidence="5 6">
    <name type="scientific">Succinivibrio faecicola</name>
    <dbReference type="NCBI Taxonomy" id="2820300"/>
    <lineage>
        <taxon>Bacteria</taxon>
        <taxon>Pseudomonadati</taxon>
        <taxon>Pseudomonadota</taxon>
        <taxon>Gammaproteobacteria</taxon>
        <taxon>Aeromonadales</taxon>
        <taxon>Succinivibrionaceae</taxon>
        <taxon>Succinivibrio</taxon>
    </lineage>
</organism>
<evidence type="ECO:0000313" key="6">
    <source>
        <dbReference type="Proteomes" id="UP000731465"/>
    </source>
</evidence>
<keyword evidence="1 4" id="KW-0732">Signal</keyword>
<feature type="coiled-coil region" evidence="2">
    <location>
        <begin position="117"/>
        <end position="183"/>
    </location>
</feature>
<feature type="transmembrane region" description="Helical" evidence="3">
    <location>
        <begin position="195"/>
        <end position="216"/>
    </location>
</feature>
<dbReference type="RefSeq" id="WP_219938090.1">
    <property type="nucleotide sequence ID" value="NZ_JAGFNY010000033.1"/>
</dbReference>
<keyword evidence="3" id="KW-1133">Transmembrane helix</keyword>
<name>A0ABS7DHU1_9GAMM</name>